<accession>A0AAP6BLX9</accession>
<dbReference type="GO" id="GO:0005524">
    <property type="term" value="F:ATP binding"/>
    <property type="evidence" value="ECO:0007669"/>
    <property type="project" value="UniProtKB-KW"/>
</dbReference>
<evidence type="ECO:0000313" key="5">
    <source>
        <dbReference type="Proteomes" id="UP001272987"/>
    </source>
</evidence>
<sequence length="155" mass="16598">MTRRDPQHPTYEFAIPATIEAVPTARRRVVALAGQLGLALSDDLLSTVELLAGEVIANAVLYSGAPCGIAVTRTRKSLRVEVTDMISLLPTVTEAGPDDEGGRGLLLVEALADIWGTQTNPPGKTTWFEILLPAPLIPTGDSSPTRHLPRLRARI</sequence>
<keyword evidence="1" id="KW-0418">Kinase</keyword>
<evidence type="ECO:0000259" key="2">
    <source>
        <dbReference type="Pfam" id="PF13581"/>
    </source>
</evidence>
<reference evidence="3 5" key="1">
    <citation type="journal article" date="2023" name="Microb. Genom.">
        <title>Mesoterricola silvestris gen. nov., sp. nov., Mesoterricola sediminis sp. nov., Geothrix oryzae sp. nov., Geothrix edaphica sp. nov., Geothrix rubra sp. nov., and Geothrix limicola sp. nov., six novel members of Acidobacteriota isolated from soils.</title>
        <authorList>
            <person name="Weisberg A.J."/>
            <person name="Pearce E."/>
            <person name="Kramer C.G."/>
            <person name="Chang J.H."/>
            <person name="Clarke C.R."/>
        </authorList>
    </citation>
    <scope>NUCLEOTIDE SEQUENCE</scope>
    <source>
        <strain evidence="4 5">NB05-1H</strain>
        <strain evidence="3">NRRL_B-16521</strain>
    </source>
</reference>
<proteinExistence type="predicted"/>
<dbReference type="InterPro" id="IPR050267">
    <property type="entry name" value="Anti-sigma-factor_SerPK"/>
</dbReference>
<evidence type="ECO:0000313" key="6">
    <source>
        <dbReference type="Proteomes" id="UP001282288"/>
    </source>
</evidence>
<dbReference type="PANTHER" id="PTHR35526">
    <property type="entry name" value="ANTI-SIGMA-F FACTOR RSBW-RELATED"/>
    <property type="match status" value="1"/>
</dbReference>
<dbReference type="CDD" id="cd16936">
    <property type="entry name" value="HATPase_RsbW-like"/>
    <property type="match status" value="1"/>
</dbReference>
<comment type="caution">
    <text evidence="3">The sequence shown here is derived from an EMBL/GenBank/DDBJ whole genome shotgun (WGS) entry which is preliminary data.</text>
</comment>
<dbReference type="GeneID" id="69809023"/>
<feature type="domain" description="Histidine kinase/HSP90-like ATPase" evidence="2">
    <location>
        <begin position="15"/>
        <end position="128"/>
    </location>
</feature>
<dbReference type="Gene3D" id="3.30.565.10">
    <property type="entry name" value="Histidine kinase-like ATPase, C-terminal domain"/>
    <property type="match status" value="1"/>
</dbReference>
<dbReference type="Proteomes" id="UP001282288">
    <property type="component" value="Unassembled WGS sequence"/>
</dbReference>
<dbReference type="Proteomes" id="UP001272987">
    <property type="component" value="Unassembled WGS sequence"/>
</dbReference>
<keyword evidence="5" id="KW-1185">Reference proteome</keyword>
<gene>
    <name evidence="3" type="ORF">PV399_47085</name>
    <name evidence="4" type="ORF">PV666_50685</name>
</gene>
<dbReference type="InterPro" id="IPR036890">
    <property type="entry name" value="HATPase_C_sf"/>
</dbReference>
<dbReference type="PANTHER" id="PTHR35526:SF3">
    <property type="entry name" value="ANTI-SIGMA-F FACTOR RSBW"/>
    <property type="match status" value="1"/>
</dbReference>
<keyword evidence="3" id="KW-0547">Nucleotide-binding</keyword>
<evidence type="ECO:0000313" key="3">
    <source>
        <dbReference type="EMBL" id="MDX2967209.1"/>
    </source>
</evidence>
<dbReference type="GO" id="GO:0004674">
    <property type="term" value="F:protein serine/threonine kinase activity"/>
    <property type="evidence" value="ECO:0007669"/>
    <property type="project" value="UniProtKB-KW"/>
</dbReference>
<dbReference type="RefSeq" id="WP_010360961.1">
    <property type="nucleotide sequence ID" value="NZ_BCMK01000005.1"/>
</dbReference>
<evidence type="ECO:0000256" key="1">
    <source>
        <dbReference type="ARBA" id="ARBA00022527"/>
    </source>
</evidence>
<protein>
    <submittedName>
        <fullName evidence="3">ATP-binding protein</fullName>
    </submittedName>
</protein>
<dbReference type="SUPFAM" id="SSF55874">
    <property type="entry name" value="ATPase domain of HSP90 chaperone/DNA topoisomerase II/histidine kinase"/>
    <property type="match status" value="1"/>
</dbReference>
<name>A0AAP6BLX9_9ACTN</name>
<evidence type="ECO:0000313" key="4">
    <source>
        <dbReference type="EMBL" id="MDX3026069.1"/>
    </source>
</evidence>
<dbReference type="InterPro" id="IPR003594">
    <property type="entry name" value="HATPase_dom"/>
</dbReference>
<dbReference type="EMBL" id="JARAWP010000068">
    <property type="protein sequence ID" value="MDX3026069.1"/>
    <property type="molecule type" value="Genomic_DNA"/>
</dbReference>
<dbReference type="EMBL" id="JARAWC010000087">
    <property type="protein sequence ID" value="MDX2967209.1"/>
    <property type="molecule type" value="Genomic_DNA"/>
</dbReference>
<dbReference type="AlphaFoldDB" id="A0AAP6BLX9"/>
<keyword evidence="1" id="KW-0723">Serine/threonine-protein kinase</keyword>
<dbReference type="Pfam" id="PF13581">
    <property type="entry name" value="HATPase_c_2"/>
    <property type="match status" value="1"/>
</dbReference>
<organism evidence="3 6">
    <name type="scientific">Streptomyces acidiscabies</name>
    <dbReference type="NCBI Taxonomy" id="42234"/>
    <lineage>
        <taxon>Bacteria</taxon>
        <taxon>Bacillati</taxon>
        <taxon>Actinomycetota</taxon>
        <taxon>Actinomycetes</taxon>
        <taxon>Kitasatosporales</taxon>
        <taxon>Streptomycetaceae</taxon>
        <taxon>Streptomyces</taxon>
    </lineage>
</organism>
<keyword evidence="1" id="KW-0808">Transferase</keyword>
<keyword evidence="3" id="KW-0067">ATP-binding</keyword>